<protein>
    <submittedName>
        <fullName evidence="2">Uncharacterized protein</fullName>
    </submittedName>
</protein>
<evidence type="ECO:0000256" key="1">
    <source>
        <dbReference type="SAM" id="MobiDB-lite"/>
    </source>
</evidence>
<feature type="compositionally biased region" description="Low complexity" evidence="1">
    <location>
        <begin position="1"/>
        <end position="12"/>
    </location>
</feature>
<comment type="caution">
    <text evidence="2">The sequence shown here is derived from an EMBL/GenBank/DDBJ whole genome shotgun (WGS) entry which is preliminary data.</text>
</comment>
<reference evidence="2" key="1">
    <citation type="journal article" date="2012" name="Science">
        <title>Fermentation, hydrogen, and sulfur metabolism in multiple uncultivated bacterial phyla.</title>
        <authorList>
            <person name="Wrighton K.C."/>
            <person name="Thomas B.C."/>
            <person name="Sharon I."/>
            <person name="Miller C.S."/>
            <person name="Castelle C.J."/>
            <person name="VerBerkmoes N.C."/>
            <person name="Wilkins M.J."/>
            <person name="Hettich R.L."/>
            <person name="Lipton M.S."/>
            <person name="Williams K.H."/>
            <person name="Long P.E."/>
            <person name="Banfield J.F."/>
        </authorList>
    </citation>
    <scope>NUCLEOTIDE SEQUENCE [LARGE SCALE GENOMIC DNA]</scope>
</reference>
<organism evidence="2">
    <name type="scientific">uncultured bacterium</name>
    <name type="common">gcode 4</name>
    <dbReference type="NCBI Taxonomy" id="1234023"/>
    <lineage>
        <taxon>Bacteria</taxon>
        <taxon>environmental samples</taxon>
    </lineage>
</organism>
<evidence type="ECO:0000313" key="2">
    <source>
        <dbReference type="EMBL" id="EKE29286.1"/>
    </source>
</evidence>
<gene>
    <name evidence="2" type="ORF">ACD_2C00193G0007</name>
</gene>
<name>K2FDT3_9BACT</name>
<accession>K2FDT3</accession>
<proteinExistence type="predicted"/>
<dbReference type="AlphaFoldDB" id="K2FDT3"/>
<dbReference type="EMBL" id="AMFJ01000193">
    <property type="protein sequence ID" value="EKE29286.1"/>
    <property type="molecule type" value="Genomic_DNA"/>
</dbReference>
<feature type="region of interest" description="Disordered" evidence="1">
    <location>
        <begin position="1"/>
        <end position="20"/>
    </location>
</feature>
<sequence>MKNSNNSSPQQNPKKKTEISTNTTSLSIASILDLEKIWESKHFIFLSKGAEFNDIEAEKADRHLDIVCARLGFNLPSKKIKFIYLTEDNAMWVERGFSMSKDNMIVSAAFFNPIEITQFLVEMNIWTSHAVLQNWLSVLNWQWTLEWSCTYEWKDLDDWMRSFQEIDLLPNLNDIFDKHKWYSSDRISPISAFLVRNILENHWTEFFKRFYSRINANSQFHRIEAIYEEMTNQKLKDIYQ</sequence>